<feature type="compositionally biased region" description="Polar residues" evidence="5">
    <location>
        <begin position="1"/>
        <end position="15"/>
    </location>
</feature>
<dbReference type="CDD" id="cd12148">
    <property type="entry name" value="fungal_TF_MHR"/>
    <property type="match status" value="1"/>
</dbReference>
<evidence type="ECO:0000256" key="1">
    <source>
        <dbReference type="ARBA" id="ARBA00004123"/>
    </source>
</evidence>
<dbReference type="Pfam" id="PF04082">
    <property type="entry name" value="Fungal_trans"/>
    <property type="match status" value="1"/>
</dbReference>
<name>A0A165HQT4_9APHY</name>
<dbReference type="PANTHER" id="PTHR31001:SF56">
    <property type="entry name" value="ZN(2)-C6 FUNGAL-TYPE DOMAIN-CONTAINING PROTEIN"/>
    <property type="match status" value="1"/>
</dbReference>
<dbReference type="GO" id="GO:0003677">
    <property type="term" value="F:DNA binding"/>
    <property type="evidence" value="ECO:0007669"/>
    <property type="project" value="InterPro"/>
</dbReference>
<dbReference type="InParanoid" id="A0A165HQT4"/>
<comment type="subcellular location">
    <subcellularLocation>
        <location evidence="1">Nucleus</location>
    </subcellularLocation>
</comment>
<feature type="domain" description="4Fe-4S ferredoxin-type" evidence="7">
    <location>
        <begin position="73"/>
        <end position="105"/>
    </location>
</feature>
<evidence type="ECO:0008006" key="10">
    <source>
        <dbReference type="Google" id="ProtNLM"/>
    </source>
</evidence>
<dbReference type="InterPro" id="IPR036864">
    <property type="entry name" value="Zn2-C6_fun-type_DNA-bd_sf"/>
</dbReference>
<feature type="compositionally biased region" description="Basic and acidic residues" evidence="5">
    <location>
        <begin position="18"/>
        <end position="30"/>
    </location>
</feature>
<feature type="region of interest" description="Disordered" evidence="5">
    <location>
        <begin position="183"/>
        <end position="207"/>
    </location>
</feature>
<keyword evidence="4" id="KW-0175">Coiled coil</keyword>
<evidence type="ECO:0000256" key="3">
    <source>
        <dbReference type="ARBA" id="ARBA00023242"/>
    </source>
</evidence>
<dbReference type="InterPro" id="IPR007219">
    <property type="entry name" value="XnlR_reg_dom"/>
</dbReference>
<dbReference type="GO" id="GO:0006351">
    <property type="term" value="P:DNA-templated transcription"/>
    <property type="evidence" value="ECO:0007669"/>
    <property type="project" value="InterPro"/>
</dbReference>
<dbReference type="PANTHER" id="PTHR31001">
    <property type="entry name" value="UNCHARACTERIZED TRANSCRIPTIONAL REGULATORY PROTEIN"/>
    <property type="match status" value="1"/>
</dbReference>
<evidence type="ECO:0000313" key="9">
    <source>
        <dbReference type="Proteomes" id="UP000076871"/>
    </source>
</evidence>
<dbReference type="SMART" id="SM00066">
    <property type="entry name" value="GAL4"/>
    <property type="match status" value="1"/>
</dbReference>
<evidence type="ECO:0000259" key="6">
    <source>
        <dbReference type="PROSITE" id="PS50048"/>
    </source>
</evidence>
<keyword evidence="9" id="KW-1185">Reference proteome</keyword>
<dbReference type="Gene3D" id="4.10.240.10">
    <property type="entry name" value="Zn(2)-C6 fungal-type DNA-binding domain"/>
    <property type="match status" value="1"/>
</dbReference>
<feature type="region of interest" description="Disordered" evidence="5">
    <location>
        <begin position="1"/>
        <end position="63"/>
    </location>
</feature>
<dbReference type="PROSITE" id="PS00463">
    <property type="entry name" value="ZN2_CY6_FUNGAL_1"/>
    <property type="match status" value="1"/>
</dbReference>
<dbReference type="InterPro" id="IPR050613">
    <property type="entry name" value="Sec_Metabolite_Reg"/>
</dbReference>
<dbReference type="GO" id="GO:0000981">
    <property type="term" value="F:DNA-binding transcription factor activity, RNA polymerase II-specific"/>
    <property type="evidence" value="ECO:0007669"/>
    <property type="project" value="InterPro"/>
</dbReference>
<evidence type="ECO:0000259" key="7">
    <source>
        <dbReference type="PROSITE" id="PS51379"/>
    </source>
</evidence>
<dbReference type="InterPro" id="IPR017896">
    <property type="entry name" value="4Fe4S_Fe-S-bd"/>
</dbReference>
<dbReference type="PROSITE" id="PS51379">
    <property type="entry name" value="4FE4S_FER_2"/>
    <property type="match status" value="1"/>
</dbReference>
<gene>
    <name evidence="8" type="ORF">LAESUDRAFT_720038</name>
</gene>
<proteinExistence type="predicted"/>
<keyword evidence="3" id="KW-0539">Nucleus</keyword>
<dbReference type="SMART" id="SM00906">
    <property type="entry name" value="Fungal_trans"/>
    <property type="match status" value="1"/>
</dbReference>
<evidence type="ECO:0000256" key="4">
    <source>
        <dbReference type="SAM" id="Coils"/>
    </source>
</evidence>
<evidence type="ECO:0000313" key="8">
    <source>
        <dbReference type="EMBL" id="KZT12061.1"/>
    </source>
</evidence>
<dbReference type="CDD" id="cd00067">
    <property type="entry name" value="GAL4"/>
    <property type="match status" value="1"/>
</dbReference>
<keyword evidence="2" id="KW-0479">Metal-binding</keyword>
<dbReference type="Proteomes" id="UP000076871">
    <property type="component" value="Unassembled WGS sequence"/>
</dbReference>
<dbReference type="InterPro" id="IPR001138">
    <property type="entry name" value="Zn2Cys6_DnaBD"/>
</dbReference>
<dbReference type="GO" id="GO:0008270">
    <property type="term" value="F:zinc ion binding"/>
    <property type="evidence" value="ECO:0007669"/>
    <property type="project" value="InterPro"/>
</dbReference>
<feature type="coiled-coil region" evidence="4">
    <location>
        <begin position="113"/>
        <end position="140"/>
    </location>
</feature>
<dbReference type="PROSITE" id="PS50048">
    <property type="entry name" value="ZN2_CY6_FUNGAL_2"/>
    <property type="match status" value="1"/>
</dbReference>
<dbReference type="AlphaFoldDB" id="A0A165HQT4"/>
<feature type="domain" description="Zn(2)-C6 fungal-type" evidence="6">
    <location>
        <begin position="66"/>
        <end position="95"/>
    </location>
</feature>
<dbReference type="STRING" id="1314785.A0A165HQT4"/>
<dbReference type="GO" id="GO:0005634">
    <property type="term" value="C:nucleus"/>
    <property type="evidence" value="ECO:0007669"/>
    <property type="project" value="UniProtKB-SubCell"/>
</dbReference>
<dbReference type="EMBL" id="KV427606">
    <property type="protein sequence ID" value="KZT12061.1"/>
    <property type="molecule type" value="Genomic_DNA"/>
</dbReference>
<organism evidence="8 9">
    <name type="scientific">Laetiporus sulphureus 93-53</name>
    <dbReference type="NCBI Taxonomy" id="1314785"/>
    <lineage>
        <taxon>Eukaryota</taxon>
        <taxon>Fungi</taxon>
        <taxon>Dikarya</taxon>
        <taxon>Basidiomycota</taxon>
        <taxon>Agaricomycotina</taxon>
        <taxon>Agaricomycetes</taxon>
        <taxon>Polyporales</taxon>
        <taxon>Laetiporus</taxon>
    </lineage>
</organism>
<sequence>MLSISSHLSMQSTSEYVDDSRPAKRPRQDDLCDSVVRPFTIPAPSAHPETDPAENSSKRNRKRPLSCGECRRLKLKCDRVFPCQSCCKRGCAEICPDGALTGGKGSRFILANTEQLHEKIKSMAERIRQLEDALQTIQAQHSTESHPLLRQELLSIKRSPELFGMDRNAIAANHNINILSVHKEEDDHRSTGSSGTPPDVGDDYASSSSVSVSASVTQLGLPEEIVRLSRACPVPPSMSADLNPDLRRSIRDLLPPPNEGQRICEQARRNAFWHYSPDTSESFIPNLVHSVYYTQLNTLLPHRLSLFLIVLAIGTAVDLQPSHDRHAAEKYHHLARAALCETAVVDDPSFDTINTLFYMVWYLLMFSNHKRAAEHAWGIMGLLAKLAQSLGLHRDGVGKMIPEELDKRKALLWNMMSVDVRLALMLRRPPSLSIHHVDVKRPAYNFFDSPTASISATYHEWRDTFLAQCQYPVLELIIAPQPPPYADVLALDTKIRDLEIPPALHMVDTDAGAPQHPVGLQQALTLCTREIAILNLHRSYLTQALRAQDGFTIKSKYSPSVLAVYSSACNLIWTVHTCYKWEPELIVRFSVVWSNCLSAALALCLILGRAPSSPLSPHALAEVDKVRRLFIEVRDRCPAVAKALPALEACAAKARSVYVGWCHGSVDCYGDSENDEVCALVRRTVMTPPEDAGSATQEAHPFEHAHFSLKHCYEKFIAEHPSGRVEPYSTQQDSLRFGVSQSYSMSAERTMHDPHASINGADASTSQNTYNPGWMGTEFLDSSWMTWF</sequence>
<dbReference type="OrthoDB" id="424974at2759"/>
<protein>
    <recommendedName>
        <fullName evidence="10">Zn(2)-C6 fungal-type domain-containing protein</fullName>
    </recommendedName>
</protein>
<evidence type="ECO:0000256" key="2">
    <source>
        <dbReference type="ARBA" id="ARBA00022723"/>
    </source>
</evidence>
<evidence type="ECO:0000256" key="5">
    <source>
        <dbReference type="SAM" id="MobiDB-lite"/>
    </source>
</evidence>
<dbReference type="GeneID" id="63824768"/>
<reference evidence="8 9" key="1">
    <citation type="journal article" date="2016" name="Mol. Biol. Evol.">
        <title>Comparative Genomics of Early-Diverging Mushroom-Forming Fungi Provides Insights into the Origins of Lignocellulose Decay Capabilities.</title>
        <authorList>
            <person name="Nagy L.G."/>
            <person name="Riley R."/>
            <person name="Tritt A."/>
            <person name="Adam C."/>
            <person name="Daum C."/>
            <person name="Floudas D."/>
            <person name="Sun H."/>
            <person name="Yadav J.S."/>
            <person name="Pangilinan J."/>
            <person name="Larsson K.H."/>
            <person name="Matsuura K."/>
            <person name="Barry K."/>
            <person name="Labutti K."/>
            <person name="Kuo R."/>
            <person name="Ohm R.A."/>
            <person name="Bhattacharya S.S."/>
            <person name="Shirouzu T."/>
            <person name="Yoshinaga Y."/>
            <person name="Martin F.M."/>
            <person name="Grigoriev I.V."/>
            <person name="Hibbett D.S."/>
        </authorList>
    </citation>
    <scope>NUCLEOTIDE SEQUENCE [LARGE SCALE GENOMIC DNA]</scope>
    <source>
        <strain evidence="8 9">93-53</strain>
    </source>
</reference>
<dbReference type="RefSeq" id="XP_040769709.1">
    <property type="nucleotide sequence ID" value="XM_040907739.1"/>
</dbReference>
<accession>A0A165HQT4</accession>